<keyword evidence="2" id="KW-1185">Reference proteome</keyword>
<dbReference type="EMBL" id="CP046566">
    <property type="protein sequence ID" value="QGW29808.1"/>
    <property type="molecule type" value="Genomic_DNA"/>
</dbReference>
<name>A0A6I6GQ52_9BACT</name>
<dbReference type="Pfam" id="PF13835">
    <property type="entry name" value="DUF4194"/>
    <property type="match status" value="1"/>
</dbReference>
<sequence>MLGNATLCSSVFTSFASVVKKHSFMSNLFSEAHQSGTAYMPHVARVQPWARCAARLLRGPLFDDEEELWHKLSIYKTELIMWFEQIAVELIIDQRDGYAYLKQLELDDKGNTVGLVQRRPLSYEVTLLCVILRKMLDEFELNDTSNRNLYITRKLLRVELETFFKEKANRMKLIKELNRYIEEVAELGYLKKLKTDSTASEDDRFEVRRILKARFDEDTLQYFLTQMKGDIEA</sequence>
<proteinExistence type="predicted"/>
<evidence type="ECO:0000313" key="1">
    <source>
        <dbReference type="EMBL" id="QGW29808.1"/>
    </source>
</evidence>
<gene>
    <name evidence="1" type="ORF">GLV81_18310</name>
</gene>
<dbReference type="AlphaFoldDB" id="A0A6I6GQ52"/>
<protein>
    <submittedName>
        <fullName evidence="1">DUF4194 domain-containing protein</fullName>
    </submittedName>
</protein>
<reference evidence="1 2" key="1">
    <citation type="submission" date="2019-11" db="EMBL/GenBank/DDBJ databases">
        <authorList>
            <person name="Im W.T."/>
        </authorList>
    </citation>
    <scope>NUCLEOTIDE SEQUENCE [LARGE SCALE GENOMIC DNA]</scope>
    <source>
        <strain evidence="1 2">SB-02</strain>
    </source>
</reference>
<organism evidence="1 2">
    <name type="scientific">Phnomibacter ginsenosidimutans</name>
    <dbReference type="NCBI Taxonomy" id="2676868"/>
    <lineage>
        <taxon>Bacteria</taxon>
        <taxon>Pseudomonadati</taxon>
        <taxon>Bacteroidota</taxon>
        <taxon>Chitinophagia</taxon>
        <taxon>Chitinophagales</taxon>
        <taxon>Chitinophagaceae</taxon>
        <taxon>Phnomibacter</taxon>
    </lineage>
</organism>
<dbReference type="KEGG" id="fls:GLV81_18310"/>
<accession>A0A6I6GQ52</accession>
<dbReference type="InterPro" id="IPR025449">
    <property type="entry name" value="JetB"/>
</dbReference>
<dbReference type="Proteomes" id="UP000426027">
    <property type="component" value="Chromosome"/>
</dbReference>
<evidence type="ECO:0000313" key="2">
    <source>
        <dbReference type="Proteomes" id="UP000426027"/>
    </source>
</evidence>